<protein>
    <submittedName>
        <fullName evidence="2">Phage tail family protein</fullName>
    </submittedName>
</protein>
<accession>A0ABT2F7E8</accession>
<dbReference type="Pfam" id="PF05709">
    <property type="entry name" value="Sipho_tail"/>
    <property type="match status" value="1"/>
</dbReference>
<keyword evidence="3" id="KW-1185">Reference proteome</keyword>
<dbReference type="RefSeq" id="WP_259138478.1">
    <property type="nucleotide sequence ID" value="NZ_JANUXX010000005.1"/>
</dbReference>
<evidence type="ECO:0000313" key="2">
    <source>
        <dbReference type="EMBL" id="MCS4488373.1"/>
    </source>
</evidence>
<dbReference type="EMBL" id="JANUXX010000005">
    <property type="protein sequence ID" value="MCS4488373.1"/>
    <property type="molecule type" value="Genomic_DNA"/>
</dbReference>
<dbReference type="InterPro" id="IPR006520">
    <property type="entry name" value="Dit_BPSPP_N"/>
</dbReference>
<dbReference type="NCBIfam" id="TIGR01633">
    <property type="entry name" value="phi3626_gp14_N"/>
    <property type="match status" value="1"/>
</dbReference>
<dbReference type="Gene3D" id="2.40.30.200">
    <property type="match status" value="1"/>
</dbReference>
<evidence type="ECO:0000313" key="3">
    <source>
        <dbReference type="Proteomes" id="UP001206548"/>
    </source>
</evidence>
<evidence type="ECO:0000259" key="1">
    <source>
        <dbReference type="Pfam" id="PF05709"/>
    </source>
</evidence>
<proteinExistence type="predicted"/>
<dbReference type="InterPro" id="IPR008841">
    <property type="entry name" value="Siphovirus-type_tail_N"/>
</dbReference>
<gene>
    <name evidence="2" type="ORF">NXS10_05305</name>
</gene>
<feature type="domain" description="Siphovirus-type tail component RIFT-related" evidence="1">
    <location>
        <begin position="33"/>
        <end position="132"/>
    </location>
</feature>
<name>A0ABT2F7E8_9STRE</name>
<sequence>MSISFYYNGLSVLDNLKKLGGLAQTTDVTRNVGSSFNNTYQEQGSQRYGQSFMYGTLAYKPITVTLKLKGTQPFLVAAQEWLGGLLNVSEPKELIFGDEPNKIWLAIPTGAQSFAIDHSTSPASATVTLAFEVPSAYATSKTRAMVKTGQSGKYGTITKQSRSAFKAVLNNFGTAEVYPIITIKNNAENGYMGLVSASGIYELGNPEEDDSENIKRSELLLDYRFNLSSEGLRQASKNVAILNDTLQAQNGQVGPVAFNGRNFLSLSNWATNAGHSAGTLSWDIPTDSNGTKGSLNDYIWWRQLFWAGATNQYGFIKLSVSDTNGQFLYGVETYKRSNGLDCEYNFMASDGKGGYRMLKRWTFSATDIETQNPFNEPRGFSDLKRNDDKVQVYWWGSYPVFTIPEIKGRRSAKIHLAFGAIGNKPLVTRMYVEQLYYQKDFVAVARDIPNRYPMGSQMVIDMATGKTTLDGMPKNSDELNGSEPLALPVGTSELDFQFSSWLRKEPTITIEWKERYI</sequence>
<organism evidence="2 3">
    <name type="scientific">Streptococcus sciuri</name>
    <dbReference type="NCBI Taxonomy" id="2973939"/>
    <lineage>
        <taxon>Bacteria</taxon>
        <taxon>Bacillati</taxon>
        <taxon>Bacillota</taxon>
        <taxon>Bacilli</taxon>
        <taxon>Lactobacillales</taxon>
        <taxon>Streptococcaceae</taxon>
        <taxon>Streptococcus</taxon>
    </lineage>
</organism>
<comment type="caution">
    <text evidence="2">The sequence shown here is derived from an EMBL/GenBank/DDBJ whole genome shotgun (WGS) entry which is preliminary data.</text>
</comment>
<reference evidence="2 3" key="1">
    <citation type="journal article" date="2023" name="Int. J. Syst. Evol. Microbiol.">
        <title>Streptococcus sciuri sp. nov., Staphylococcus marylandisciuri sp. nov. and Staphylococcus americanisciuri sp. nov., isolated from faeces of eastern grey squirrel (Sciurus carolinensis).</title>
        <authorList>
            <person name="Volokhov D.V."/>
            <person name="Zagorodnyaya T.A."/>
            <person name="Furtak V.A."/>
            <person name="Nattanmai G."/>
            <person name="Randall L."/>
            <person name="Jose S."/>
            <person name="Gao Y."/>
            <person name="Eisenberg T."/>
            <person name="Delmonte P."/>
            <person name="Blom J."/>
            <person name="Mitchell K.K."/>
        </authorList>
    </citation>
    <scope>NUCLEOTIDE SEQUENCE [LARGE SCALE GENOMIC DNA]</scope>
    <source>
        <strain evidence="2 3">SQ9-PEA</strain>
    </source>
</reference>
<dbReference type="Proteomes" id="UP001206548">
    <property type="component" value="Unassembled WGS sequence"/>
</dbReference>